<comment type="caution">
    <text evidence="2">The sequence shown here is derived from an EMBL/GenBank/DDBJ whole genome shotgun (WGS) entry which is preliminary data.</text>
</comment>
<gene>
    <name evidence="2" type="ORF">Ahu01nite_043050</name>
</gene>
<evidence type="ECO:0000256" key="1">
    <source>
        <dbReference type="SAM" id="Phobius"/>
    </source>
</evidence>
<reference evidence="2 3" key="1">
    <citation type="submission" date="2021-01" db="EMBL/GenBank/DDBJ databases">
        <title>Whole genome shotgun sequence of Actinoplanes humidus NBRC 14915.</title>
        <authorList>
            <person name="Komaki H."/>
            <person name="Tamura T."/>
        </authorList>
    </citation>
    <scope>NUCLEOTIDE SEQUENCE [LARGE SCALE GENOMIC DNA]</scope>
    <source>
        <strain evidence="2 3">NBRC 14915</strain>
    </source>
</reference>
<accession>A0ABQ3ZRT1</accession>
<evidence type="ECO:0000313" key="2">
    <source>
        <dbReference type="EMBL" id="GIE21203.1"/>
    </source>
</evidence>
<feature type="transmembrane region" description="Helical" evidence="1">
    <location>
        <begin position="38"/>
        <end position="57"/>
    </location>
</feature>
<proteinExistence type="predicted"/>
<keyword evidence="3" id="KW-1185">Reference proteome</keyword>
<keyword evidence="1" id="KW-0812">Transmembrane</keyword>
<organism evidence="2 3">
    <name type="scientific">Winogradskya humida</name>
    <dbReference type="NCBI Taxonomy" id="113566"/>
    <lineage>
        <taxon>Bacteria</taxon>
        <taxon>Bacillati</taxon>
        <taxon>Actinomycetota</taxon>
        <taxon>Actinomycetes</taxon>
        <taxon>Micromonosporales</taxon>
        <taxon>Micromonosporaceae</taxon>
        <taxon>Winogradskya</taxon>
    </lineage>
</organism>
<evidence type="ECO:0000313" key="3">
    <source>
        <dbReference type="Proteomes" id="UP000603200"/>
    </source>
</evidence>
<dbReference type="RefSeq" id="WP_203838326.1">
    <property type="nucleotide sequence ID" value="NZ_BAAATV010000010.1"/>
</dbReference>
<sequence>MFRRHGTKPALALWMLVAIADVALLAAAAGPVLFLLTLAGAGLLTAAAAVLITQRRATPQPQPARRRA</sequence>
<dbReference type="Proteomes" id="UP000603200">
    <property type="component" value="Unassembled WGS sequence"/>
</dbReference>
<name>A0ABQ3ZRT1_9ACTN</name>
<keyword evidence="1" id="KW-0472">Membrane</keyword>
<dbReference type="EMBL" id="BOMN01000054">
    <property type="protein sequence ID" value="GIE21203.1"/>
    <property type="molecule type" value="Genomic_DNA"/>
</dbReference>
<keyword evidence="1" id="KW-1133">Transmembrane helix</keyword>
<protein>
    <submittedName>
        <fullName evidence="2">Uncharacterized protein</fullName>
    </submittedName>
</protein>